<organism evidence="2 3">
    <name type="scientific">Alkalicoccus luteus</name>
    <dbReference type="NCBI Taxonomy" id="1237094"/>
    <lineage>
        <taxon>Bacteria</taxon>
        <taxon>Bacillati</taxon>
        <taxon>Bacillota</taxon>
        <taxon>Bacilli</taxon>
        <taxon>Bacillales</taxon>
        <taxon>Bacillaceae</taxon>
        <taxon>Alkalicoccus</taxon>
    </lineage>
</organism>
<dbReference type="Proteomes" id="UP000752012">
    <property type="component" value="Unassembled WGS sequence"/>
</dbReference>
<gene>
    <name evidence="2" type="ORF">HCN83_13785</name>
</gene>
<feature type="coiled-coil region" evidence="1">
    <location>
        <begin position="89"/>
        <end position="116"/>
    </location>
</feature>
<dbReference type="RefSeq" id="WP_168008330.1">
    <property type="nucleotide sequence ID" value="NZ_JAATHJ010000026.1"/>
</dbReference>
<dbReference type="AlphaFoldDB" id="A0A969PQN9"/>
<protein>
    <submittedName>
        <fullName evidence="2">Uncharacterized protein</fullName>
    </submittedName>
</protein>
<evidence type="ECO:0000256" key="1">
    <source>
        <dbReference type="SAM" id="Coils"/>
    </source>
</evidence>
<evidence type="ECO:0000313" key="3">
    <source>
        <dbReference type="Proteomes" id="UP000752012"/>
    </source>
</evidence>
<keyword evidence="1" id="KW-0175">Coiled coil</keyword>
<evidence type="ECO:0000313" key="2">
    <source>
        <dbReference type="EMBL" id="NJP38645.1"/>
    </source>
</evidence>
<sequence length="123" mass="14120">MAVITHRQYTVQTPQHALEWGASIGTHTRAVIAFLLKHYDVEKQAMKSIFSLQKLARTYSHEEIERACQQVRQVTNRPMVKSIQTMIKHISETETAQALQERKQKANNQHAFIRGAAYFGGKK</sequence>
<reference evidence="2 3" key="1">
    <citation type="submission" date="2020-03" db="EMBL/GenBank/DDBJ databases">
        <title>Assessment of the enzymatic potential of alkaline-tolerant lipase obtained from Bacillus luteus H11 (technogenic soil) for the bioremediation of saline soils contaminated with petroleum substances.</title>
        <authorList>
            <person name="Kalwasinska A."/>
        </authorList>
    </citation>
    <scope>NUCLEOTIDE SEQUENCE [LARGE SCALE GENOMIC DNA]</scope>
    <source>
        <strain evidence="2 3">H11</strain>
    </source>
</reference>
<dbReference type="EMBL" id="JAATHJ010000026">
    <property type="protein sequence ID" value="NJP38645.1"/>
    <property type="molecule type" value="Genomic_DNA"/>
</dbReference>
<keyword evidence="3" id="KW-1185">Reference proteome</keyword>
<proteinExistence type="predicted"/>
<accession>A0A969PQN9</accession>
<name>A0A969PQN9_9BACI</name>
<comment type="caution">
    <text evidence="2">The sequence shown here is derived from an EMBL/GenBank/DDBJ whole genome shotgun (WGS) entry which is preliminary data.</text>
</comment>